<sequence length="243" mass="25857">MSLYFVFDLPKGSAGNTGVVVFVDRLSKIVHLAAVPDTIDAADPRLVSAEVLAQMRANAAPMVAEGQRPAASSPTTQADHEESRPGSGALSRSGHASECSESPDLRDRGARAQRFPSHPHSGQTYPLPNGGAHDSHEPALGARPVGSARRVGPAAARRPPALLDKHGKIHYHAERLLKRSQNRGHIQYLVQWHGEAPSWEYKLAANASVDPRFPALDRGEETSESASEYGAVADAAGVDEEAS</sequence>
<gene>
    <name evidence="2" type="ORF">Pfra01_001674600</name>
</gene>
<evidence type="ECO:0000256" key="1">
    <source>
        <dbReference type="SAM" id="MobiDB-lite"/>
    </source>
</evidence>
<proteinExistence type="predicted"/>
<feature type="region of interest" description="Disordered" evidence="1">
    <location>
        <begin position="62"/>
        <end position="160"/>
    </location>
</feature>
<dbReference type="Proteomes" id="UP001165121">
    <property type="component" value="Unassembled WGS sequence"/>
</dbReference>
<keyword evidence="3" id="KW-1185">Reference proteome</keyword>
<protein>
    <submittedName>
        <fullName evidence="2">Unnamed protein product</fullName>
    </submittedName>
</protein>
<organism evidence="2 3">
    <name type="scientific">Phytophthora fragariaefolia</name>
    <dbReference type="NCBI Taxonomy" id="1490495"/>
    <lineage>
        <taxon>Eukaryota</taxon>
        <taxon>Sar</taxon>
        <taxon>Stramenopiles</taxon>
        <taxon>Oomycota</taxon>
        <taxon>Peronosporomycetes</taxon>
        <taxon>Peronosporales</taxon>
        <taxon>Peronosporaceae</taxon>
        <taxon>Phytophthora</taxon>
    </lineage>
</organism>
<accession>A0A9W6XVL0</accession>
<dbReference type="AlphaFoldDB" id="A0A9W6XVL0"/>
<comment type="caution">
    <text evidence="2">The sequence shown here is derived from an EMBL/GenBank/DDBJ whole genome shotgun (WGS) entry which is preliminary data.</text>
</comment>
<feature type="compositionally biased region" description="Low complexity" evidence="1">
    <location>
        <begin position="148"/>
        <end position="160"/>
    </location>
</feature>
<dbReference type="EMBL" id="BSXT01001901">
    <property type="protein sequence ID" value="GMF45999.1"/>
    <property type="molecule type" value="Genomic_DNA"/>
</dbReference>
<reference evidence="2" key="1">
    <citation type="submission" date="2023-04" db="EMBL/GenBank/DDBJ databases">
        <title>Phytophthora fragariaefolia NBRC 109709.</title>
        <authorList>
            <person name="Ichikawa N."/>
            <person name="Sato H."/>
            <person name="Tonouchi N."/>
        </authorList>
    </citation>
    <scope>NUCLEOTIDE SEQUENCE</scope>
    <source>
        <strain evidence="2">NBRC 109709</strain>
    </source>
</reference>
<evidence type="ECO:0000313" key="3">
    <source>
        <dbReference type="Proteomes" id="UP001165121"/>
    </source>
</evidence>
<name>A0A9W6XVL0_9STRA</name>
<evidence type="ECO:0000313" key="2">
    <source>
        <dbReference type="EMBL" id="GMF45999.1"/>
    </source>
</evidence>
<feature type="region of interest" description="Disordered" evidence="1">
    <location>
        <begin position="214"/>
        <end position="243"/>
    </location>
</feature>